<dbReference type="Pfam" id="PF07715">
    <property type="entry name" value="Plug"/>
    <property type="match status" value="1"/>
</dbReference>
<reference evidence="12 13" key="1">
    <citation type="submission" date="2024-06" db="EMBL/GenBank/DDBJ databases">
        <title>Chitinophaga defluvii sp. nov., isolated from municipal sewage.</title>
        <authorList>
            <person name="Zhang L."/>
        </authorList>
    </citation>
    <scope>NUCLEOTIDE SEQUENCE [LARGE SCALE GENOMIC DNA]</scope>
    <source>
        <strain evidence="12 13">H8</strain>
    </source>
</reference>
<dbReference type="Pfam" id="PF13715">
    <property type="entry name" value="CarbopepD_reg_2"/>
    <property type="match status" value="1"/>
</dbReference>
<sequence>MKKSNRCCIYRLHPAAAKCLIIMKLSFILLMITLQLSAKGYSQRVFSMKMENVELSKVLEYIEKNSDYRFLFNARLLRKQERLNVNLDKADIGQVMNAVITKPLGYKFLGDNLIAISGDNLSMTNAVIVKGRVTDEKGAGIPGVTVKVEGTAVGTTTAENGAFELNVTEGARLVFSAVGFLTTKVDVKDNSPLTVVLKEDTKGLNEIVVVGYGTVRKSDLTGAVSSISAEKITQVNAVSNIAQALQGQAAGVQVNQRSGQPGEYVSIKIRGTNSIAGGNDPLYVVDGLPLEGLSAQLNPADIDKIEVLKDASATAIYGSRGANGVIMITTKKGKTGKAQVVYDGYYGIQQLRKKIDLIDAKEFAQLQNEVAQNDGKPLKWTDAQIAALGKGTDWQDEVYRTAPVHNHQISVSGGNENTRYYTSFGYFDQQGIILNSGFKRISFRVNLDQKINDRLDFNTSLSIQHSKYLQAVYTSADGGGGIPFTTMVIPPTQGVYNPDGTYTRFTGVSWGETNPVGISKELYNPSVSQRIIGNAALNYTLAKGLKLRLTAGVDKNDDRADYYAPSNITIGQPGGKAYKNYSNGMTFINENLLNYTNEFDAHRIEALAGITYQDTRYEELKSGTGVGFISDLYKNNNLASATTKAQPSTYYRDNKLVSYLGRINYSYKGKYLLTVTGRYDGSSKFGKDNKFAFFPSGALSWRVSEEEFMQSAKAVSNLKLRLSYGASGNQAIDPYQTLASLSNVGVVFDNQVNTGFVQDRLENSSLKWETTYQFDAGIDLGLFDERIRITADYYDKRTRDLLLNVTLPSSSGFGSVLQNVGAVGNKGFEFDLTTKNIVTPTFNWTSGLTFSHNSTKVLDLGKDAYGNPITYKEVGTGGNWFPMILGGAMSQLYGNRVTGIYQTDAEAVANGEPQKKAGDYIFEDTNGDKVVDAKDKVVLSHLQPKFTFGFNNSFAYKNFDLSILLVGSYGNDIVNEFRKYNITMNGLWTPTRAAWEQRWKGPGQGNVIDKPSENSGSYIRDYANSMWVENGSYLRVRDITLGYTMPAGVLKAIRLSGLRIYASAQNFLTITKYTGYDPEASWSATSINGWDRGVYPSAKSVTVGVKVNF</sequence>
<keyword evidence="5 9" id="KW-0798">TonB box</keyword>
<evidence type="ECO:0000256" key="5">
    <source>
        <dbReference type="ARBA" id="ARBA00023077"/>
    </source>
</evidence>
<evidence type="ECO:0000256" key="2">
    <source>
        <dbReference type="ARBA" id="ARBA00022448"/>
    </source>
</evidence>
<organism evidence="12 13">
    <name type="scientific">Chitinophaga defluvii</name>
    <dbReference type="NCBI Taxonomy" id="3163343"/>
    <lineage>
        <taxon>Bacteria</taxon>
        <taxon>Pseudomonadati</taxon>
        <taxon>Bacteroidota</taxon>
        <taxon>Chitinophagia</taxon>
        <taxon>Chitinophagales</taxon>
        <taxon>Chitinophagaceae</taxon>
        <taxon>Chitinophaga</taxon>
    </lineage>
</organism>
<comment type="subcellular location">
    <subcellularLocation>
        <location evidence="1 8">Cell outer membrane</location>
        <topology evidence="1 8">Multi-pass membrane protein</topology>
    </subcellularLocation>
</comment>
<dbReference type="InterPro" id="IPR036942">
    <property type="entry name" value="Beta-barrel_TonB_sf"/>
</dbReference>
<dbReference type="Gene3D" id="2.40.170.20">
    <property type="entry name" value="TonB-dependent receptor, beta-barrel domain"/>
    <property type="match status" value="1"/>
</dbReference>
<feature type="domain" description="TonB-dependent receptor plug" evidence="11">
    <location>
        <begin position="217"/>
        <end position="325"/>
    </location>
</feature>
<dbReference type="SUPFAM" id="SSF49464">
    <property type="entry name" value="Carboxypeptidase regulatory domain-like"/>
    <property type="match status" value="1"/>
</dbReference>
<keyword evidence="13" id="KW-1185">Reference proteome</keyword>
<dbReference type="InterPro" id="IPR039426">
    <property type="entry name" value="TonB-dep_rcpt-like"/>
</dbReference>
<evidence type="ECO:0000256" key="7">
    <source>
        <dbReference type="ARBA" id="ARBA00023237"/>
    </source>
</evidence>
<evidence type="ECO:0000256" key="3">
    <source>
        <dbReference type="ARBA" id="ARBA00022452"/>
    </source>
</evidence>
<evidence type="ECO:0000256" key="6">
    <source>
        <dbReference type="ARBA" id="ARBA00023136"/>
    </source>
</evidence>
<evidence type="ECO:0000256" key="4">
    <source>
        <dbReference type="ARBA" id="ARBA00022692"/>
    </source>
</evidence>
<dbReference type="RefSeq" id="WP_354660381.1">
    <property type="nucleotide sequence ID" value="NZ_JBEXAC010000001.1"/>
</dbReference>
<dbReference type="Gene3D" id="2.60.40.1120">
    <property type="entry name" value="Carboxypeptidase-like, regulatory domain"/>
    <property type="match status" value="1"/>
</dbReference>
<keyword evidence="3 8" id="KW-1134">Transmembrane beta strand</keyword>
<keyword evidence="4 8" id="KW-0812">Transmembrane</keyword>
<proteinExistence type="inferred from homology"/>
<protein>
    <submittedName>
        <fullName evidence="12">TonB-dependent receptor</fullName>
    </submittedName>
</protein>
<keyword evidence="2 8" id="KW-0813">Transport</keyword>
<evidence type="ECO:0000256" key="1">
    <source>
        <dbReference type="ARBA" id="ARBA00004571"/>
    </source>
</evidence>
<dbReference type="InterPro" id="IPR023997">
    <property type="entry name" value="TonB-dep_OMP_SusC/RagA_CS"/>
</dbReference>
<dbReference type="EMBL" id="JBEXAC010000001">
    <property type="protein sequence ID" value="MET6997746.1"/>
    <property type="molecule type" value="Genomic_DNA"/>
</dbReference>
<evidence type="ECO:0000313" key="13">
    <source>
        <dbReference type="Proteomes" id="UP001549749"/>
    </source>
</evidence>
<dbReference type="Pfam" id="PF00593">
    <property type="entry name" value="TonB_dep_Rec_b-barrel"/>
    <property type="match status" value="1"/>
</dbReference>
<feature type="domain" description="TonB-dependent receptor-like beta-barrel" evidence="10">
    <location>
        <begin position="523"/>
        <end position="1066"/>
    </location>
</feature>
<dbReference type="NCBIfam" id="TIGR04056">
    <property type="entry name" value="OMP_RagA_SusC"/>
    <property type="match status" value="1"/>
</dbReference>
<evidence type="ECO:0000313" key="12">
    <source>
        <dbReference type="EMBL" id="MET6997746.1"/>
    </source>
</evidence>
<dbReference type="InterPro" id="IPR012910">
    <property type="entry name" value="Plug_dom"/>
</dbReference>
<keyword evidence="6 8" id="KW-0472">Membrane</keyword>
<dbReference type="SUPFAM" id="SSF56935">
    <property type="entry name" value="Porins"/>
    <property type="match status" value="1"/>
</dbReference>
<keyword evidence="7 8" id="KW-0998">Cell outer membrane</keyword>
<dbReference type="InterPro" id="IPR008969">
    <property type="entry name" value="CarboxyPept-like_regulatory"/>
</dbReference>
<dbReference type="InterPro" id="IPR037066">
    <property type="entry name" value="Plug_dom_sf"/>
</dbReference>
<keyword evidence="12" id="KW-0675">Receptor</keyword>
<comment type="caution">
    <text evidence="12">The sequence shown here is derived from an EMBL/GenBank/DDBJ whole genome shotgun (WGS) entry which is preliminary data.</text>
</comment>
<accession>A0ABV2T3Z0</accession>
<dbReference type="PROSITE" id="PS52016">
    <property type="entry name" value="TONB_DEPENDENT_REC_3"/>
    <property type="match status" value="1"/>
</dbReference>
<name>A0ABV2T3Z0_9BACT</name>
<dbReference type="InterPro" id="IPR000531">
    <property type="entry name" value="Beta-barrel_TonB"/>
</dbReference>
<dbReference type="InterPro" id="IPR023996">
    <property type="entry name" value="TonB-dep_OMP_SusC/RagA"/>
</dbReference>
<evidence type="ECO:0000259" key="10">
    <source>
        <dbReference type="Pfam" id="PF00593"/>
    </source>
</evidence>
<evidence type="ECO:0000256" key="8">
    <source>
        <dbReference type="PROSITE-ProRule" id="PRU01360"/>
    </source>
</evidence>
<comment type="similarity">
    <text evidence="8 9">Belongs to the TonB-dependent receptor family.</text>
</comment>
<dbReference type="NCBIfam" id="TIGR04057">
    <property type="entry name" value="SusC_RagA_signa"/>
    <property type="match status" value="1"/>
</dbReference>
<dbReference type="Proteomes" id="UP001549749">
    <property type="component" value="Unassembled WGS sequence"/>
</dbReference>
<evidence type="ECO:0000256" key="9">
    <source>
        <dbReference type="RuleBase" id="RU003357"/>
    </source>
</evidence>
<gene>
    <name evidence="12" type="ORF">ABR189_10220</name>
</gene>
<evidence type="ECO:0000259" key="11">
    <source>
        <dbReference type="Pfam" id="PF07715"/>
    </source>
</evidence>
<dbReference type="Gene3D" id="2.170.130.10">
    <property type="entry name" value="TonB-dependent receptor, plug domain"/>
    <property type="match status" value="1"/>
</dbReference>